<keyword evidence="3" id="KW-1185">Reference proteome</keyword>
<accession>A0A857J227</accession>
<sequence length="402" mass="45201">MRFSLANAIPSTTARVPERFMLADMQHSNPPETRQPLAARVFDDSLSHIGAVSQQMKDLLDFLPGEIAGSADVHYGQGFTTATADPVRREDVLLDDPFRDVPEEQSEVVARDKRLEDDIQIKLDNTVNNAVGAYLLEIGQVGFISDNPEGPVAKPAIALGRQIARAIQPHLSEIERKLPRLSPFSQALKGWVEVYAYRLALGGLEFKGGGEDIVEWARKEAAQTDAHADHPERERSLQAGYRGGLKSKRGGTPRRQAPLPAYPDREDMQNYAPCGQDVLLHEFNRQMKKYATISVRPHPDNCRGNQYTHIAYGIGRIFAHTPWQLTKFTVDTVRNVPRDVQLPTGRDTWRRNCGPDNIVTKNVSFWDWSSHGVPVCPPYVSRLAKWREQLKEAMETNFQTMV</sequence>
<evidence type="ECO:0000313" key="2">
    <source>
        <dbReference type="EMBL" id="QHI96925.1"/>
    </source>
</evidence>
<protein>
    <submittedName>
        <fullName evidence="2">Uncharacterized protein</fullName>
    </submittedName>
</protein>
<feature type="compositionally biased region" description="Basic and acidic residues" evidence="1">
    <location>
        <begin position="223"/>
        <end position="236"/>
    </location>
</feature>
<evidence type="ECO:0000313" key="3">
    <source>
        <dbReference type="Proteomes" id="UP000464787"/>
    </source>
</evidence>
<dbReference type="EMBL" id="CP047650">
    <property type="protein sequence ID" value="QHI96925.1"/>
    <property type="molecule type" value="Genomic_DNA"/>
</dbReference>
<gene>
    <name evidence="2" type="ORF">GT347_02330</name>
</gene>
<proteinExistence type="predicted"/>
<organism evidence="2 3">
    <name type="scientific">Xylophilus rhododendri</name>
    <dbReference type="NCBI Taxonomy" id="2697032"/>
    <lineage>
        <taxon>Bacteria</taxon>
        <taxon>Pseudomonadati</taxon>
        <taxon>Pseudomonadota</taxon>
        <taxon>Betaproteobacteria</taxon>
        <taxon>Burkholderiales</taxon>
        <taxon>Xylophilus</taxon>
    </lineage>
</organism>
<name>A0A857J227_9BURK</name>
<dbReference type="RefSeq" id="WP_160550443.1">
    <property type="nucleotide sequence ID" value="NZ_CP047650.1"/>
</dbReference>
<evidence type="ECO:0000256" key="1">
    <source>
        <dbReference type="SAM" id="MobiDB-lite"/>
    </source>
</evidence>
<dbReference type="Proteomes" id="UP000464787">
    <property type="component" value="Chromosome"/>
</dbReference>
<dbReference type="KEGG" id="xyk:GT347_02330"/>
<feature type="region of interest" description="Disordered" evidence="1">
    <location>
        <begin position="223"/>
        <end position="267"/>
    </location>
</feature>
<dbReference type="AlphaFoldDB" id="A0A857J227"/>
<reference evidence="2 3" key="1">
    <citation type="submission" date="2020-01" db="EMBL/GenBank/DDBJ databases">
        <title>Genome sequencing of strain KACC 21265.</title>
        <authorList>
            <person name="Heo J."/>
            <person name="Kim S.-J."/>
            <person name="Kim J.-S."/>
            <person name="Hong S.-B."/>
            <person name="Kwon S.-W."/>
        </authorList>
    </citation>
    <scope>NUCLEOTIDE SEQUENCE [LARGE SCALE GENOMIC DNA]</scope>
    <source>
        <strain evidence="2 3">KACC 21265</strain>
    </source>
</reference>